<sequence>MRHNFSSDLSIILCFIAVSLYGFFNCQDICQQPELKDYKKVVFENGSYQYSHHYNYSMRVSLNQPRRVVNGSFNKDSFYQEVKQNFPFKFYDSDVYKFIVFPNGAITMNGKMNLGNFSMFTSNDFHIESEVLEQDKLFAVRWFPKKDNVIARCAKHNSTGACQNASTSNVTCIWCENANTCIESNDQNTHSLKINDCRNKNMTKSITKENNQDKSIQYLHIVIALVVSFFVVCIGCAIWRWLYKKK</sequence>
<keyword evidence="1" id="KW-0472">Membrane</keyword>
<dbReference type="Proteomes" id="UP000050790">
    <property type="component" value="Unassembled WGS sequence"/>
</dbReference>
<dbReference type="WBParaSite" id="SMRG1_58640.2">
    <property type="protein sequence ID" value="SMRG1_58640.2"/>
    <property type="gene ID" value="SMRG1_58640"/>
</dbReference>
<evidence type="ECO:0000313" key="3">
    <source>
        <dbReference type="WBParaSite" id="SMRG1_58640.2"/>
    </source>
</evidence>
<keyword evidence="1" id="KW-1133">Transmembrane helix</keyword>
<organism evidence="2 3">
    <name type="scientific">Schistosoma margrebowiei</name>
    <dbReference type="NCBI Taxonomy" id="48269"/>
    <lineage>
        <taxon>Eukaryota</taxon>
        <taxon>Metazoa</taxon>
        <taxon>Spiralia</taxon>
        <taxon>Lophotrochozoa</taxon>
        <taxon>Platyhelminthes</taxon>
        <taxon>Trematoda</taxon>
        <taxon>Digenea</taxon>
        <taxon>Strigeidida</taxon>
        <taxon>Schistosomatoidea</taxon>
        <taxon>Schistosomatidae</taxon>
        <taxon>Schistosoma</taxon>
    </lineage>
</organism>
<feature type="transmembrane region" description="Helical" evidence="1">
    <location>
        <begin position="7"/>
        <end position="24"/>
    </location>
</feature>
<feature type="transmembrane region" description="Helical" evidence="1">
    <location>
        <begin position="218"/>
        <end position="242"/>
    </location>
</feature>
<proteinExistence type="predicted"/>
<reference evidence="3" key="1">
    <citation type="submission" date="2023-11" db="UniProtKB">
        <authorList>
            <consortium name="WormBaseParasite"/>
        </authorList>
    </citation>
    <scope>IDENTIFICATION</scope>
</reference>
<keyword evidence="1" id="KW-0812">Transmembrane</keyword>
<evidence type="ECO:0000313" key="2">
    <source>
        <dbReference type="Proteomes" id="UP000050790"/>
    </source>
</evidence>
<accession>A0AA85A1V2</accession>
<evidence type="ECO:0000256" key="1">
    <source>
        <dbReference type="SAM" id="Phobius"/>
    </source>
</evidence>
<protein>
    <submittedName>
        <fullName evidence="3">Uncharacterized protein</fullName>
    </submittedName>
</protein>
<dbReference type="AlphaFoldDB" id="A0AA85A1V2"/>
<name>A0AA85A1V2_9TREM</name>